<evidence type="ECO:0000256" key="2">
    <source>
        <dbReference type="ARBA" id="ARBA00022692"/>
    </source>
</evidence>
<keyword evidence="1" id="KW-1003">Cell membrane</keyword>
<comment type="caution">
    <text evidence="6">The sequence shown here is derived from an EMBL/GenBank/DDBJ whole genome shotgun (WGS) entry which is preliminary data.</text>
</comment>
<dbReference type="Proteomes" id="UP000622890">
    <property type="component" value="Unassembled WGS sequence"/>
</dbReference>
<gene>
    <name evidence="6" type="ORF">JJB74_21605</name>
</gene>
<evidence type="ECO:0000313" key="6">
    <source>
        <dbReference type="EMBL" id="MBK4737227.1"/>
    </source>
</evidence>
<dbReference type="AlphaFoldDB" id="A0A934SWU7"/>
<reference evidence="6" key="1">
    <citation type="submission" date="2021-01" db="EMBL/GenBank/DDBJ databases">
        <title>Genome sequence of strain Noviherbaspirillum sp. DKR-6.</title>
        <authorList>
            <person name="Chaudhary D.K."/>
        </authorList>
    </citation>
    <scope>NUCLEOTIDE SEQUENCE</scope>
    <source>
        <strain evidence="6">DKR-6</strain>
    </source>
</reference>
<keyword evidence="7" id="KW-1185">Reference proteome</keyword>
<dbReference type="Pfam" id="PF07869">
    <property type="entry name" value="DUF1656"/>
    <property type="match status" value="1"/>
</dbReference>
<dbReference type="InterPro" id="IPR012451">
    <property type="entry name" value="DUF1656"/>
</dbReference>
<accession>A0A934SWU7</accession>
<dbReference type="EMBL" id="JAEPBG010000010">
    <property type="protein sequence ID" value="MBK4737227.1"/>
    <property type="molecule type" value="Genomic_DNA"/>
</dbReference>
<evidence type="ECO:0000256" key="3">
    <source>
        <dbReference type="ARBA" id="ARBA00022989"/>
    </source>
</evidence>
<name>A0A934SWU7_9BURK</name>
<sequence length="68" mass="7576">MIGEISFYGVYVPVLLLAALLSLALTRALGYVLSRLGFYRLVWHPALFDFALFIIVLGAVNAVFSNWL</sequence>
<keyword evidence="2 5" id="KW-0812">Transmembrane</keyword>
<protein>
    <submittedName>
        <fullName evidence="6">DUF1656 domain-containing protein</fullName>
    </submittedName>
</protein>
<keyword evidence="4 5" id="KW-0472">Membrane</keyword>
<evidence type="ECO:0000313" key="7">
    <source>
        <dbReference type="Proteomes" id="UP000622890"/>
    </source>
</evidence>
<keyword evidence="3 5" id="KW-1133">Transmembrane helix</keyword>
<proteinExistence type="predicted"/>
<evidence type="ECO:0000256" key="4">
    <source>
        <dbReference type="ARBA" id="ARBA00023136"/>
    </source>
</evidence>
<organism evidence="6 7">
    <name type="scientific">Noviherbaspirillum pedocola</name>
    <dbReference type="NCBI Taxonomy" id="2801341"/>
    <lineage>
        <taxon>Bacteria</taxon>
        <taxon>Pseudomonadati</taxon>
        <taxon>Pseudomonadota</taxon>
        <taxon>Betaproteobacteria</taxon>
        <taxon>Burkholderiales</taxon>
        <taxon>Oxalobacteraceae</taxon>
        <taxon>Noviherbaspirillum</taxon>
    </lineage>
</organism>
<evidence type="ECO:0000256" key="1">
    <source>
        <dbReference type="ARBA" id="ARBA00022475"/>
    </source>
</evidence>
<evidence type="ECO:0000256" key="5">
    <source>
        <dbReference type="SAM" id="Phobius"/>
    </source>
</evidence>
<feature type="transmembrane region" description="Helical" evidence="5">
    <location>
        <begin position="46"/>
        <end position="64"/>
    </location>
</feature>